<dbReference type="RefSeq" id="WP_274271758.1">
    <property type="nucleotide sequence ID" value="NZ_CP117834.1"/>
</dbReference>
<name>A0ABY7W021_9BACI</name>
<proteinExistence type="predicted"/>
<dbReference type="Gene3D" id="3.40.50.1000">
    <property type="entry name" value="HAD superfamily/HAD-like"/>
    <property type="match status" value="1"/>
</dbReference>
<dbReference type="SUPFAM" id="SSF56784">
    <property type="entry name" value="HAD-like"/>
    <property type="match status" value="1"/>
</dbReference>
<protein>
    <submittedName>
        <fullName evidence="1">HAD-IIIC family phosphatase</fullName>
    </submittedName>
</protein>
<dbReference type="PANTHER" id="PTHR17901">
    <property type="entry name" value="MAGNESIUM-DEPENDENT PHOSPHATASE 1 MDP1"/>
    <property type="match status" value="1"/>
</dbReference>
<dbReference type="InterPro" id="IPR010037">
    <property type="entry name" value="FkbH_domain"/>
</dbReference>
<dbReference type="Gene3D" id="3.40.630.30">
    <property type="match status" value="1"/>
</dbReference>
<sequence length="351" mass="41072">MKLIKCVIWDLDNTLWEGTLLEDNSVRLKDGIREILEKLDSEGVLLSIASRNNFEHAMDILKKLGIDHYFLYPQINWSAKSLSIKNIQKEINVGFDSLLFIDDQQFELDEVKSVYPEINLLKAENYREVENMQQHLPKMLTLDSKRRRLMFVEEQKRRAAEEIFEGPSSKFLFTLNMEFLIKRATQSDLMRAEELTVRTNQLNSTGIQYSYDELNDYLNSQSHDLWICELKDRYGSYGKIGLALVENDHSYSNIRLLLMSCRTLSRGVGTVLLSFLMKNAIMNNKKLRADFCKTERNRQMYLTYKFANFNEVDSSNNEKLLLENDLSLIQEYPPYIKVIIKNNRNEGVSIV</sequence>
<keyword evidence="2" id="KW-1185">Reference proteome</keyword>
<dbReference type="NCBIfam" id="TIGR01686">
    <property type="entry name" value="FkbH"/>
    <property type="match status" value="1"/>
</dbReference>
<gene>
    <name evidence="1" type="ORF">PQ477_10885</name>
</gene>
<dbReference type="InterPro" id="IPR010033">
    <property type="entry name" value="HAD_SF_ppase_IIIC"/>
</dbReference>
<dbReference type="EMBL" id="CP117834">
    <property type="protein sequence ID" value="WDF02028.1"/>
    <property type="molecule type" value="Genomic_DNA"/>
</dbReference>
<evidence type="ECO:0000313" key="2">
    <source>
        <dbReference type="Proteomes" id="UP001215143"/>
    </source>
</evidence>
<dbReference type="InterPro" id="IPR010036">
    <property type="entry name" value="MDP_1_eu_arc"/>
</dbReference>
<organism evidence="1 2">
    <name type="scientific">Shouchella hunanensis</name>
    <dbReference type="NCBI Taxonomy" id="766894"/>
    <lineage>
        <taxon>Bacteria</taxon>
        <taxon>Bacillati</taxon>
        <taxon>Bacillota</taxon>
        <taxon>Bacilli</taxon>
        <taxon>Bacillales</taxon>
        <taxon>Bacillaceae</taxon>
        <taxon>Shouchella</taxon>
    </lineage>
</organism>
<dbReference type="InterPro" id="IPR036412">
    <property type="entry name" value="HAD-like_sf"/>
</dbReference>
<reference evidence="1 2" key="1">
    <citation type="submission" date="2023-02" db="EMBL/GenBank/DDBJ databases">
        <authorList>
            <person name="Liu G."/>
        </authorList>
    </citation>
    <scope>NUCLEOTIDE SEQUENCE [LARGE SCALE GENOMIC DNA]</scope>
    <source>
        <strain evidence="1 2">DSM 23008</strain>
    </source>
</reference>
<dbReference type="Pfam" id="PF12689">
    <property type="entry name" value="Acid_PPase"/>
    <property type="match status" value="1"/>
</dbReference>
<dbReference type="InterPro" id="IPR023214">
    <property type="entry name" value="HAD_sf"/>
</dbReference>
<dbReference type="Proteomes" id="UP001215143">
    <property type="component" value="Chromosome"/>
</dbReference>
<dbReference type="NCBIfam" id="TIGR01681">
    <property type="entry name" value="HAD-SF-IIIC"/>
    <property type="match status" value="1"/>
</dbReference>
<evidence type="ECO:0000313" key="1">
    <source>
        <dbReference type="EMBL" id="WDF02028.1"/>
    </source>
</evidence>
<dbReference type="PANTHER" id="PTHR17901:SF14">
    <property type="entry name" value="MAGNESIUM-DEPENDENT PHOSPHATASE 1"/>
    <property type="match status" value="1"/>
</dbReference>
<accession>A0ABY7W021</accession>